<dbReference type="SMART" id="SM00910">
    <property type="entry name" value="HIRAN"/>
    <property type="match status" value="1"/>
</dbReference>
<dbReference type="GO" id="GO:0016818">
    <property type="term" value="F:hydrolase activity, acting on acid anhydrides, in phosphorus-containing anhydrides"/>
    <property type="evidence" value="ECO:0007669"/>
    <property type="project" value="InterPro"/>
</dbReference>
<dbReference type="EMBL" id="ON005621">
    <property type="protein sequence ID" value="UTC27990.1"/>
    <property type="molecule type" value="Genomic_DNA"/>
</dbReference>
<name>A0A9E7N3S9_9CAUD</name>
<evidence type="ECO:0000256" key="2">
    <source>
        <dbReference type="ARBA" id="ARBA00022801"/>
    </source>
</evidence>
<dbReference type="RefSeq" id="YP_010738445.1">
    <property type="nucleotide sequence ID" value="NC_073027.1"/>
</dbReference>
<evidence type="ECO:0000259" key="3">
    <source>
        <dbReference type="SMART" id="SM00910"/>
    </source>
</evidence>
<keyword evidence="1" id="KW-0479">Metal-binding</keyword>
<feature type="domain" description="HIRAN" evidence="3">
    <location>
        <begin position="1"/>
        <end position="98"/>
    </location>
</feature>
<evidence type="ECO:0000256" key="1">
    <source>
        <dbReference type="ARBA" id="ARBA00022723"/>
    </source>
</evidence>
<protein>
    <recommendedName>
        <fullName evidence="3">HIRAN domain-containing protein</fullName>
    </recommendedName>
</protein>
<evidence type="ECO:0000313" key="5">
    <source>
        <dbReference type="Proteomes" id="UP001056518"/>
    </source>
</evidence>
<dbReference type="GO" id="GO:0008270">
    <property type="term" value="F:zinc ion binding"/>
    <property type="evidence" value="ECO:0007669"/>
    <property type="project" value="InterPro"/>
</dbReference>
<dbReference type="GeneID" id="79585816"/>
<dbReference type="InterPro" id="IPR014905">
    <property type="entry name" value="HIRAN"/>
</dbReference>
<dbReference type="Pfam" id="PF08797">
    <property type="entry name" value="HIRAN"/>
    <property type="match status" value="1"/>
</dbReference>
<keyword evidence="2" id="KW-0378">Hydrolase</keyword>
<accession>A0A9E7N3S9</accession>
<evidence type="ECO:0000313" key="4">
    <source>
        <dbReference type="EMBL" id="UTC27990.1"/>
    </source>
</evidence>
<dbReference type="KEGG" id="vg:79585816"/>
<sequence>MPQMVTVMVGASFHPGAREAIKDLSKGEVLTLRRERDNPHDRNAVAVLDCCGQMLGYIPRSDAPAIAKVLDSGLSAKAQCLRKGLNSIQIDWDTKAYVQQS</sequence>
<dbReference type="Proteomes" id="UP001056518">
    <property type="component" value="Segment"/>
</dbReference>
<dbReference type="GO" id="GO:0003676">
    <property type="term" value="F:nucleic acid binding"/>
    <property type="evidence" value="ECO:0007669"/>
    <property type="project" value="InterPro"/>
</dbReference>
<proteinExistence type="predicted"/>
<reference evidence="4" key="1">
    <citation type="submission" date="2022-03" db="EMBL/GenBank/DDBJ databases">
        <authorList>
            <person name="Xu M."/>
        </authorList>
    </citation>
    <scope>NUCLEOTIDE SEQUENCE</scope>
</reference>
<organism evidence="4 5">
    <name type="scientific">Stenotrophomonas phage A1432</name>
    <dbReference type="NCBI Taxonomy" id="2930315"/>
    <lineage>
        <taxon>Viruses</taxon>
        <taxon>Duplodnaviria</taxon>
        <taxon>Heunggongvirae</taxon>
        <taxon>Uroviricota</taxon>
        <taxon>Caudoviricetes</taxon>
        <taxon>Mesyanzhinovviridae</taxon>
        <taxon>Bradleyvirinae</taxon>
        <taxon>Ghuizhouvirus</taxon>
        <taxon>Ghuizhouvirus A1432</taxon>
    </lineage>
</organism>
<keyword evidence="5" id="KW-1185">Reference proteome</keyword>
<dbReference type="Gene3D" id="3.30.70.2330">
    <property type="match status" value="1"/>
</dbReference>